<comment type="catalytic activity">
    <reaction evidence="6">
        <text>Exonucleolytic cleavage in either 5'- to 3'- or 3'- to 5'-direction to yield nucleoside 5'-phosphates.</text>
        <dbReference type="EC" id="3.1.11.6"/>
    </reaction>
</comment>
<dbReference type="RefSeq" id="WP_054663465.1">
    <property type="nucleotide sequence ID" value="NZ_AYZJ01000022.1"/>
</dbReference>
<proteinExistence type="inferred from homology"/>
<organism evidence="7 8">
    <name type="scientific">Lacticaseibacillus camelliae DSM 22697 = JCM 13995</name>
    <dbReference type="NCBI Taxonomy" id="1423730"/>
    <lineage>
        <taxon>Bacteria</taxon>
        <taxon>Bacillati</taxon>
        <taxon>Bacillota</taxon>
        <taxon>Bacilli</taxon>
        <taxon>Lactobacillales</taxon>
        <taxon>Lactobacillaceae</taxon>
        <taxon>Lacticaseibacillus</taxon>
    </lineage>
</organism>
<evidence type="ECO:0000256" key="4">
    <source>
        <dbReference type="ARBA" id="ARBA00022801"/>
    </source>
</evidence>
<keyword evidence="5 6" id="KW-0269">Exonuclease</keyword>
<comment type="function">
    <text evidence="6">Bidirectionally degrades single-stranded DNA into large acid-insoluble oligonucleotides, which are then degraded further into small acid-soluble oligonucleotides.</text>
</comment>
<name>A0A0R2F8V8_9LACO</name>
<dbReference type="AlphaFoldDB" id="A0A0R2F8V8"/>
<dbReference type="Gene3D" id="1.10.287.1040">
    <property type="entry name" value="Exonuclease VII, small subunit"/>
    <property type="match status" value="1"/>
</dbReference>
<dbReference type="GO" id="GO:0008855">
    <property type="term" value="F:exodeoxyribonuclease VII activity"/>
    <property type="evidence" value="ECO:0007669"/>
    <property type="project" value="UniProtKB-UniRule"/>
</dbReference>
<evidence type="ECO:0000256" key="1">
    <source>
        <dbReference type="ARBA" id="ARBA00009998"/>
    </source>
</evidence>
<gene>
    <name evidence="6" type="primary">xseB</name>
    <name evidence="7" type="ORF">FC75_GL001158</name>
</gene>
<dbReference type="HAMAP" id="MF_00337">
    <property type="entry name" value="Exonuc_7_S"/>
    <property type="match status" value="1"/>
</dbReference>
<dbReference type="PANTHER" id="PTHR34137">
    <property type="entry name" value="EXODEOXYRIBONUCLEASE 7 SMALL SUBUNIT"/>
    <property type="match status" value="1"/>
</dbReference>
<dbReference type="GO" id="GO:0005829">
    <property type="term" value="C:cytosol"/>
    <property type="evidence" value="ECO:0007669"/>
    <property type="project" value="TreeGrafter"/>
</dbReference>
<evidence type="ECO:0000313" key="8">
    <source>
        <dbReference type="Proteomes" id="UP000050865"/>
    </source>
</evidence>
<comment type="subunit">
    <text evidence="6">Heterooligomer composed of large and small subunits.</text>
</comment>
<dbReference type="InterPro" id="IPR037004">
    <property type="entry name" value="Exonuc_VII_ssu_sf"/>
</dbReference>
<comment type="similarity">
    <text evidence="1 6">Belongs to the XseB family.</text>
</comment>
<comment type="subcellular location">
    <subcellularLocation>
        <location evidence="6">Cytoplasm</location>
    </subcellularLocation>
</comment>
<dbReference type="EMBL" id="AYZJ01000022">
    <property type="protein sequence ID" value="KRN24786.1"/>
    <property type="molecule type" value="Genomic_DNA"/>
</dbReference>
<evidence type="ECO:0000256" key="6">
    <source>
        <dbReference type="HAMAP-Rule" id="MF_00337"/>
    </source>
</evidence>
<evidence type="ECO:0000256" key="2">
    <source>
        <dbReference type="ARBA" id="ARBA00022490"/>
    </source>
</evidence>
<keyword evidence="2 6" id="KW-0963">Cytoplasm</keyword>
<dbReference type="PANTHER" id="PTHR34137:SF1">
    <property type="entry name" value="EXODEOXYRIBONUCLEASE 7 SMALL SUBUNIT"/>
    <property type="match status" value="1"/>
</dbReference>
<dbReference type="OrthoDB" id="9798666at2"/>
<keyword evidence="8" id="KW-1185">Reference proteome</keyword>
<evidence type="ECO:0000313" key="7">
    <source>
        <dbReference type="EMBL" id="KRN24786.1"/>
    </source>
</evidence>
<dbReference type="EC" id="3.1.11.6" evidence="6"/>
<protein>
    <recommendedName>
        <fullName evidence="6">Exodeoxyribonuclease 7 small subunit</fullName>
        <ecNumber evidence="6">3.1.11.6</ecNumber>
    </recommendedName>
    <alternativeName>
        <fullName evidence="6">Exodeoxyribonuclease VII small subunit</fullName>
        <shortName evidence="6">Exonuclease VII small subunit</shortName>
    </alternativeName>
</protein>
<reference evidence="7 8" key="1">
    <citation type="journal article" date="2015" name="Genome Announc.">
        <title>Expanding the biotechnology potential of lactobacilli through comparative genomics of 213 strains and associated genera.</title>
        <authorList>
            <person name="Sun Z."/>
            <person name="Harris H.M."/>
            <person name="McCann A."/>
            <person name="Guo C."/>
            <person name="Argimon S."/>
            <person name="Zhang W."/>
            <person name="Yang X."/>
            <person name="Jeffery I.B."/>
            <person name="Cooney J.C."/>
            <person name="Kagawa T.F."/>
            <person name="Liu W."/>
            <person name="Song Y."/>
            <person name="Salvetti E."/>
            <person name="Wrobel A."/>
            <person name="Rasinkangas P."/>
            <person name="Parkhill J."/>
            <person name="Rea M.C."/>
            <person name="O'Sullivan O."/>
            <person name="Ritari J."/>
            <person name="Douillard F.P."/>
            <person name="Paul Ross R."/>
            <person name="Yang R."/>
            <person name="Briner A.E."/>
            <person name="Felis G.E."/>
            <person name="de Vos W.M."/>
            <person name="Barrangou R."/>
            <person name="Klaenhammer T.R."/>
            <person name="Caufield P.W."/>
            <person name="Cui Y."/>
            <person name="Zhang H."/>
            <person name="O'Toole P.W."/>
        </authorList>
    </citation>
    <scope>NUCLEOTIDE SEQUENCE [LARGE SCALE GENOMIC DNA]</scope>
    <source>
        <strain evidence="7 8">DSM 22697</strain>
    </source>
</reference>
<keyword evidence="4 6" id="KW-0378">Hydrolase</keyword>
<dbReference type="InterPro" id="IPR003761">
    <property type="entry name" value="Exonuc_VII_S"/>
</dbReference>
<comment type="caution">
    <text evidence="7">The sequence shown here is derived from an EMBL/GenBank/DDBJ whole genome shotgun (WGS) entry which is preliminary data.</text>
</comment>
<dbReference type="SUPFAM" id="SSF116842">
    <property type="entry name" value="XseB-like"/>
    <property type="match status" value="1"/>
</dbReference>
<dbReference type="Proteomes" id="UP000050865">
    <property type="component" value="Unassembled WGS sequence"/>
</dbReference>
<dbReference type="NCBIfam" id="NF002138">
    <property type="entry name" value="PRK00977.1-2"/>
    <property type="match status" value="1"/>
</dbReference>
<evidence type="ECO:0000256" key="3">
    <source>
        <dbReference type="ARBA" id="ARBA00022722"/>
    </source>
</evidence>
<dbReference type="NCBIfam" id="TIGR01280">
    <property type="entry name" value="xseB"/>
    <property type="match status" value="1"/>
</dbReference>
<dbReference type="GO" id="GO:0009318">
    <property type="term" value="C:exodeoxyribonuclease VII complex"/>
    <property type="evidence" value="ECO:0007669"/>
    <property type="project" value="UniProtKB-UniRule"/>
</dbReference>
<dbReference type="PATRIC" id="fig|1423730.4.peg.1213"/>
<sequence>MADSKEPTFEEKLQQLETIVNQLEQGQVPLEEALKQYKAGIKLSSELEATLKNAEQTVTQMVKDDGTVEAFDPKAANKNA</sequence>
<dbReference type="Pfam" id="PF02609">
    <property type="entry name" value="Exonuc_VII_S"/>
    <property type="match status" value="1"/>
</dbReference>
<dbReference type="PIRSF" id="PIRSF006488">
    <property type="entry name" value="Exonuc_VII_S"/>
    <property type="match status" value="1"/>
</dbReference>
<accession>A0A0R2F8V8</accession>
<dbReference type="STRING" id="1423730.FC75_GL001158"/>
<keyword evidence="3 6" id="KW-0540">Nuclease</keyword>
<evidence type="ECO:0000256" key="5">
    <source>
        <dbReference type="ARBA" id="ARBA00022839"/>
    </source>
</evidence>
<dbReference type="GO" id="GO:0006308">
    <property type="term" value="P:DNA catabolic process"/>
    <property type="evidence" value="ECO:0007669"/>
    <property type="project" value="UniProtKB-UniRule"/>
</dbReference>